<keyword evidence="4 6" id="KW-1133">Transmembrane helix</keyword>
<dbReference type="Gene3D" id="1.20.1250.20">
    <property type="entry name" value="MFS general substrate transporter like domains"/>
    <property type="match status" value="1"/>
</dbReference>
<proteinExistence type="inferred from homology"/>
<evidence type="ECO:0000256" key="1">
    <source>
        <dbReference type="ARBA" id="ARBA00006432"/>
    </source>
</evidence>
<evidence type="ECO:0000313" key="9">
    <source>
        <dbReference type="Proteomes" id="UP001596292"/>
    </source>
</evidence>
<accession>A0ABW2BPW3</accession>
<dbReference type="InterPro" id="IPR002123">
    <property type="entry name" value="Plipid/glycerol_acylTrfase"/>
</dbReference>
<feature type="transmembrane region" description="Helical" evidence="6">
    <location>
        <begin position="402"/>
        <end position="425"/>
    </location>
</feature>
<feature type="transmembrane region" description="Helical" evidence="6">
    <location>
        <begin position="113"/>
        <end position="134"/>
    </location>
</feature>
<feature type="transmembrane region" description="Helical" evidence="6">
    <location>
        <begin position="265"/>
        <end position="287"/>
    </location>
</feature>
<feature type="transmembrane region" description="Helical" evidence="6">
    <location>
        <begin position="340"/>
        <end position="362"/>
    </location>
</feature>
<feature type="transmembrane region" description="Helical" evidence="6">
    <location>
        <begin position="374"/>
        <end position="396"/>
    </location>
</feature>
<dbReference type="Pfam" id="PF00501">
    <property type="entry name" value="AMP-binding"/>
    <property type="match status" value="1"/>
</dbReference>
<dbReference type="PANTHER" id="PTHR43201:SF5">
    <property type="entry name" value="MEDIUM-CHAIN ACYL-COA LIGASE ACSF2, MITOCHONDRIAL"/>
    <property type="match status" value="1"/>
</dbReference>
<dbReference type="Pfam" id="PF01553">
    <property type="entry name" value="Acyltransferase"/>
    <property type="match status" value="1"/>
</dbReference>
<dbReference type="EMBL" id="JBHSWN010000001">
    <property type="protein sequence ID" value="MFC6792508.1"/>
    <property type="molecule type" value="Genomic_DNA"/>
</dbReference>
<comment type="similarity">
    <text evidence="1">Belongs to the ATP-dependent AMP-binding enzyme family.</text>
</comment>
<feature type="transmembrane region" description="Helical" evidence="6">
    <location>
        <begin position="54"/>
        <end position="78"/>
    </location>
</feature>
<comment type="caution">
    <text evidence="8">The sequence shown here is derived from an EMBL/GenBank/DDBJ whole genome shotgun (WGS) entry which is preliminary data.</text>
</comment>
<feature type="transmembrane region" description="Helical" evidence="6">
    <location>
        <begin position="239"/>
        <end position="259"/>
    </location>
</feature>
<gene>
    <name evidence="8" type="ORF">ACFQE0_24880</name>
</gene>
<dbReference type="InterPro" id="IPR000873">
    <property type="entry name" value="AMP-dep_synth/lig_dom"/>
</dbReference>
<dbReference type="SUPFAM" id="SSF103473">
    <property type="entry name" value="MFS general substrate transporter"/>
    <property type="match status" value="1"/>
</dbReference>
<dbReference type="PANTHER" id="PTHR43201">
    <property type="entry name" value="ACYL-COA SYNTHETASE"/>
    <property type="match status" value="1"/>
</dbReference>
<keyword evidence="5 6" id="KW-0472">Membrane</keyword>
<evidence type="ECO:0000256" key="5">
    <source>
        <dbReference type="ARBA" id="ARBA00023136"/>
    </source>
</evidence>
<evidence type="ECO:0000259" key="7">
    <source>
        <dbReference type="SMART" id="SM00563"/>
    </source>
</evidence>
<dbReference type="InterPro" id="IPR011701">
    <property type="entry name" value="MFS"/>
</dbReference>
<dbReference type="Gene3D" id="3.40.50.12780">
    <property type="entry name" value="N-terminal domain of ligase-like"/>
    <property type="match status" value="1"/>
</dbReference>
<sequence length="1140" mass="121437">MFRSLMTARRFAPLFWCQFFSAFNDNFLKNALAFLILFGIGGHAGEGGEGHGGVLVTLASAVFIGPFFILSGLGGQWADRYDKALMARRLKFAEIFAAGCAVLGFLLHSVPVLFVALGLFGTIAALFGPIKYGILPDHLRREELPAGNALVEAATFLAILLGTIAAGTASAMGGSGALFAALVMAFAVLCWLSARMIPETGEGAPDLKVDANVARSTFSLLRDLWVDTRLWRGSLIVSWFWLVGVVVLSLLPVMVRTAFNGSESVITLLLATFSVGIALGSGLASWLASGRIVLLPTPVGALLMALFGFDLAWTISHLPAPPSEMIGPVAFIGTGHGLRTMIDFLGLAMAGGLYIVPSFAAVQAWTEKSMRARIIGAVNVITAAFMVGGTLALAALQAAGLSMASLLAVVAVLNLVVGAVVLVTLPTSPFRDALSILFRAFYRLEVRGLDNIDKAGPNCIVALNHVSFLDAPLALSLLDQEPVFAIDSGIAKRWWVRPFLKMTKAMPLDPTRPLATRTLINAVRSGETLIIFPEGRLTVTGSLMKVYDGAGLIGDKSGAMVVPVKIDGLEQTVFSRLSRNQVRRRWWPKVTVTVMPPLRLTVDPALKGKARRQAAGAELYDAMSELLFRTAEIDRGVMAALIDAGERHGWRRNALEDPVTGRLSYGRLVMGANILGRRLMAYAPEGGHIGLMLPNANGAAVTFFALASAGRVPAMINFSAGAANVLSACATAEVSTVLTSRAFIEKGRLGSLVEAMKGKVTLVYLEDLRATITLADKIRGFLSPRKPLVKRRGEDPAAVLFTSGSEGAPKGVVLANRCMLANVAQVAARIDFGPTDKVFNVLPMFHAFGLTAGTVLPLVSGVPVYLYPSPLHYRIVPELVYGSNSTVLFGTDTFLTGYARAAHAYDLRSLRYVVAGAEAVKDTTRRTWLEKFGLRILEGYGVTECGPVLALNTPMFNRFGTVGRLLPGIEAKLEPVPGIDEGGRLSVRGPNVMLGYLMTDAPGHLKPPPEGWHDTGDIVSIDKEGFVTIRGRAKRFAKVAGEMVSLAAIEKLANDLWPDRLSAAAAVPDARKGERLVLFTQAKDATRAAFQSFAKGKGASDVSIPAEVVVLEDIPLLGAGKVDLVAVSKLARERASAEAA</sequence>
<evidence type="ECO:0000256" key="3">
    <source>
        <dbReference type="ARBA" id="ARBA00022692"/>
    </source>
</evidence>
<keyword evidence="2" id="KW-0436">Ligase</keyword>
<organism evidence="8 9">
    <name type="scientific">Methylobacterium komagatae</name>
    <dbReference type="NCBI Taxonomy" id="374425"/>
    <lineage>
        <taxon>Bacteria</taxon>
        <taxon>Pseudomonadati</taxon>
        <taxon>Pseudomonadota</taxon>
        <taxon>Alphaproteobacteria</taxon>
        <taxon>Hyphomicrobiales</taxon>
        <taxon>Methylobacteriaceae</taxon>
        <taxon>Methylobacterium</taxon>
    </lineage>
</organism>
<dbReference type="InterPro" id="IPR020845">
    <property type="entry name" value="AMP-binding_CS"/>
</dbReference>
<evidence type="ECO:0000256" key="4">
    <source>
        <dbReference type="ARBA" id="ARBA00022989"/>
    </source>
</evidence>
<dbReference type="Gene3D" id="3.30.300.30">
    <property type="match status" value="1"/>
</dbReference>
<dbReference type="NCBIfam" id="NF005291">
    <property type="entry name" value="PRK06814.1"/>
    <property type="match status" value="1"/>
</dbReference>
<dbReference type="RefSeq" id="WP_378974471.1">
    <property type="nucleotide sequence ID" value="NZ_JBHSWN010000001.1"/>
</dbReference>
<dbReference type="CDD" id="cd07989">
    <property type="entry name" value="LPLAT_AGPAT-like"/>
    <property type="match status" value="1"/>
</dbReference>
<keyword evidence="3 6" id="KW-0812">Transmembrane</keyword>
<name>A0ABW2BPW3_9HYPH</name>
<feature type="transmembrane region" description="Helical" evidence="6">
    <location>
        <begin position="299"/>
        <end position="320"/>
    </location>
</feature>
<keyword evidence="9" id="KW-1185">Reference proteome</keyword>
<feature type="transmembrane region" description="Helical" evidence="6">
    <location>
        <begin position="146"/>
        <end position="166"/>
    </location>
</feature>
<dbReference type="InterPro" id="IPR036259">
    <property type="entry name" value="MFS_trans_sf"/>
</dbReference>
<dbReference type="CDD" id="cd06173">
    <property type="entry name" value="MFS_MefA_like"/>
    <property type="match status" value="1"/>
</dbReference>
<dbReference type="Pfam" id="PF07690">
    <property type="entry name" value="MFS_1"/>
    <property type="match status" value="1"/>
</dbReference>
<protein>
    <submittedName>
        <fullName evidence="8">Acyl-[ACP]--phospholipid O-acyltransferase</fullName>
    </submittedName>
</protein>
<feature type="transmembrane region" description="Helical" evidence="6">
    <location>
        <begin position="90"/>
        <end position="107"/>
    </location>
</feature>
<dbReference type="InterPro" id="IPR042099">
    <property type="entry name" value="ANL_N_sf"/>
</dbReference>
<feature type="transmembrane region" description="Helical" evidence="6">
    <location>
        <begin position="847"/>
        <end position="867"/>
    </location>
</feature>
<dbReference type="InterPro" id="IPR045851">
    <property type="entry name" value="AMP-bd_C_sf"/>
</dbReference>
<evidence type="ECO:0000256" key="2">
    <source>
        <dbReference type="ARBA" id="ARBA00022598"/>
    </source>
</evidence>
<evidence type="ECO:0000256" key="6">
    <source>
        <dbReference type="SAM" id="Phobius"/>
    </source>
</evidence>
<dbReference type="SUPFAM" id="SSF69593">
    <property type="entry name" value="Glycerol-3-phosphate (1)-acyltransferase"/>
    <property type="match status" value="1"/>
</dbReference>
<dbReference type="SMART" id="SM00563">
    <property type="entry name" value="PlsC"/>
    <property type="match status" value="1"/>
</dbReference>
<evidence type="ECO:0000313" key="8">
    <source>
        <dbReference type="EMBL" id="MFC6792508.1"/>
    </source>
</evidence>
<feature type="transmembrane region" description="Helical" evidence="6">
    <location>
        <begin position="172"/>
        <end position="192"/>
    </location>
</feature>
<dbReference type="Proteomes" id="UP001596292">
    <property type="component" value="Unassembled WGS sequence"/>
</dbReference>
<dbReference type="SUPFAM" id="SSF56801">
    <property type="entry name" value="Acetyl-CoA synthetase-like"/>
    <property type="match status" value="1"/>
</dbReference>
<reference evidence="9" key="1">
    <citation type="journal article" date="2019" name="Int. J. Syst. Evol. Microbiol.">
        <title>The Global Catalogue of Microorganisms (GCM) 10K type strain sequencing project: providing services to taxonomists for standard genome sequencing and annotation.</title>
        <authorList>
            <consortium name="The Broad Institute Genomics Platform"/>
            <consortium name="The Broad Institute Genome Sequencing Center for Infectious Disease"/>
            <person name="Wu L."/>
            <person name="Ma J."/>
        </authorList>
    </citation>
    <scope>NUCLEOTIDE SEQUENCE [LARGE SCALE GENOMIC DNA]</scope>
    <source>
        <strain evidence="9">CCUG 48316</strain>
    </source>
</reference>
<feature type="domain" description="Phospholipid/glycerol acyltransferase" evidence="7">
    <location>
        <begin position="459"/>
        <end position="569"/>
    </location>
</feature>
<dbReference type="PROSITE" id="PS00455">
    <property type="entry name" value="AMP_BINDING"/>
    <property type="match status" value="1"/>
</dbReference>